<feature type="transmembrane region" description="Helical" evidence="9">
    <location>
        <begin position="251"/>
        <end position="272"/>
    </location>
</feature>
<evidence type="ECO:0000256" key="2">
    <source>
        <dbReference type="ARBA" id="ARBA00022448"/>
    </source>
</evidence>
<organism evidence="12 13">
    <name type="scientific">Rotaria magnacalcarata</name>
    <dbReference type="NCBI Taxonomy" id="392030"/>
    <lineage>
        <taxon>Eukaryota</taxon>
        <taxon>Metazoa</taxon>
        <taxon>Spiralia</taxon>
        <taxon>Gnathifera</taxon>
        <taxon>Rotifera</taxon>
        <taxon>Eurotatoria</taxon>
        <taxon>Bdelloidea</taxon>
        <taxon>Philodinida</taxon>
        <taxon>Philodinidae</taxon>
        <taxon>Rotaria</taxon>
    </lineage>
</organism>
<feature type="transmembrane region" description="Helical" evidence="9">
    <location>
        <begin position="531"/>
        <end position="551"/>
    </location>
</feature>
<feature type="transmembrane region" description="Helical" evidence="9">
    <location>
        <begin position="441"/>
        <end position="463"/>
    </location>
</feature>
<sequence>MSQDMKSEETCNRHTVHFDEIIRTNDDGSPSVVIDGDNRHVSFTTDQSNQQVKSRHKSGILKRRENTITTADAPRIILSDEGLKSGRVSPFINFPLFISMTIQSVGVIFGDIGTSPLYVLKTLFDSPPEEDAVIGVISLITWSLIVIVSLKYAVFILMADNRGEGGPFALCGLLTGPTDLHYRTKQFVSIVSIIAACLLLGDGALTPAVTILSAFEGLVFVNPSLESWTVRLSIIIIIFLFLVQRWGLSRIGVLFGPIMILWFILLAAIGIWRITYKPVIFKALNPWKAMDHLIKTKKQGFYQIALNPWKAMDHLIKTKKQGFYQIGSVFLSVTGLEAVYADLGYFGRWPIRFSWFVLVFPAVLLNYLGQGALIILYPTFIDNPFYRSVPHWALTPMLVCSVIAATIASQSIISGSFSLVSQAIAMGFCVPFTVIHTSRSIIGQIYVPVINYFLLALTLAVMIGFQTSDRITDAYGVTVCSLMIITTILYMMVIRWTWLKPIWLVALFGIFLIIDLYTFAAIYATKINTGGWVAIIIAFSLFIFSFSWFYGNTRLKHYLFKNCKTNLIEDLPNQLGLKGFDCLLNGDEQSNIILTNDDDDDDDRRLKKTNKKRIQLINSEHEQPKDSISIVENLQTSISVENVEGSNLIKKNYVTIRGVGCFLTTSKKFTPYIFENFLNRTRAHQEIVIFLKIEYARMPSIDDDQRLIVRTFGNNIFHITSIFGYVETNISLFNILYLAQQLYNVPITNDESEITFFLPNETIHVNTHGWKAWLRFIPLYIYSILKQLYPGIPLNVKSVSENTIYVGILADC</sequence>
<evidence type="ECO:0000256" key="3">
    <source>
        <dbReference type="ARBA" id="ARBA00022538"/>
    </source>
</evidence>
<dbReference type="PANTHER" id="PTHR30540:SF83">
    <property type="entry name" value="K+ POTASSIUM TRANSPORTER"/>
    <property type="match status" value="1"/>
</dbReference>
<proteinExistence type="predicted"/>
<dbReference type="Pfam" id="PF02705">
    <property type="entry name" value="K_trans"/>
    <property type="match status" value="2"/>
</dbReference>
<feature type="domain" description="K+ potassium transporter integral membrane" evidence="10">
    <location>
        <begin position="305"/>
        <end position="560"/>
    </location>
</feature>
<evidence type="ECO:0000259" key="10">
    <source>
        <dbReference type="Pfam" id="PF02705"/>
    </source>
</evidence>
<feature type="transmembrane region" description="Helical" evidence="9">
    <location>
        <begin position="475"/>
        <end position="496"/>
    </location>
</feature>
<evidence type="ECO:0000256" key="7">
    <source>
        <dbReference type="ARBA" id="ARBA00023065"/>
    </source>
</evidence>
<feature type="transmembrane region" description="Helical" evidence="9">
    <location>
        <begin position="132"/>
        <end position="154"/>
    </location>
</feature>
<protein>
    <recommendedName>
        <fullName evidence="14">Potassium transporter</fullName>
    </recommendedName>
</protein>
<keyword evidence="8 9" id="KW-0472">Membrane</keyword>
<evidence type="ECO:0000256" key="5">
    <source>
        <dbReference type="ARBA" id="ARBA00022958"/>
    </source>
</evidence>
<keyword evidence="4 9" id="KW-0812">Transmembrane</keyword>
<name>A0A816FHA3_9BILA</name>
<evidence type="ECO:0000256" key="1">
    <source>
        <dbReference type="ARBA" id="ARBA00004141"/>
    </source>
</evidence>
<keyword evidence="2" id="KW-0813">Transport</keyword>
<reference evidence="12" key="1">
    <citation type="submission" date="2021-02" db="EMBL/GenBank/DDBJ databases">
        <authorList>
            <person name="Nowell W R."/>
        </authorList>
    </citation>
    <scope>NUCLEOTIDE SEQUENCE</scope>
</reference>
<feature type="transmembrane region" description="Helical" evidence="9">
    <location>
        <begin position="227"/>
        <end position="244"/>
    </location>
</feature>
<feature type="transmembrane region" description="Helical" evidence="9">
    <location>
        <begin position="353"/>
        <end position="377"/>
    </location>
</feature>
<keyword evidence="7" id="KW-0406">Ion transport</keyword>
<feature type="transmembrane region" description="Helical" evidence="9">
    <location>
        <begin position="415"/>
        <end position="435"/>
    </location>
</feature>
<dbReference type="Proteomes" id="UP000663834">
    <property type="component" value="Unassembled WGS sequence"/>
</dbReference>
<comment type="subcellular location">
    <subcellularLocation>
        <location evidence="1">Membrane</location>
        <topology evidence="1">Multi-pass membrane protein</topology>
    </subcellularLocation>
</comment>
<dbReference type="GO" id="GO:0016020">
    <property type="term" value="C:membrane"/>
    <property type="evidence" value="ECO:0007669"/>
    <property type="project" value="UniProtKB-SubCell"/>
</dbReference>
<evidence type="ECO:0000313" key="12">
    <source>
        <dbReference type="EMBL" id="CAF1661452.1"/>
    </source>
</evidence>
<feature type="transmembrane region" description="Helical" evidence="9">
    <location>
        <begin position="389"/>
        <end position="408"/>
    </location>
</feature>
<dbReference type="GO" id="GO:0015079">
    <property type="term" value="F:potassium ion transmembrane transporter activity"/>
    <property type="evidence" value="ECO:0007669"/>
    <property type="project" value="InterPro"/>
</dbReference>
<gene>
    <name evidence="12" type="ORF">KQP761_LOCUS32150</name>
</gene>
<feature type="domain" description="K+ potassium transporter C-terminal" evidence="11">
    <location>
        <begin position="658"/>
        <end position="776"/>
    </location>
</feature>
<evidence type="ECO:0000256" key="9">
    <source>
        <dbReference type="SAM" id="Phobius"/>
    </source>
</evidence>
<dbReference type="PANTHER" id="PTHR30540">
    <property type="entry name" value="OSMOTIC STRESS POTASSIUM TRANSPORTER"/>
    <property type="match status" value="1"/>
</dbReference>
<keyword evidence="5" id="KW-0630">Potassium</keyword>
<feature type="domain" description="K+ potassium transporter integral membrane" evidence="10">
    <location>
        <begin position="101"/>
        <end position="304"/>
    </location>
</feature>
<keyword evidence="6 9" id="KW-1133">Transmembrane helix</keyword>
<keyword evidence="3" id="KW-0633">Potassium transport</keyword>
<dbReference type="OrthoDB" id="504708at2759"/>
<dbReference type="AlphaFoldDB" id="A0A816FHA3"/>
<feature type="transmembrane region" description="Helical" evidence="9">
    <location>
        <begin position="91"/>
        <end position="112"/>
    </location>
</feature>
<evidence type="ECO:0000313" key="13">
    <source>
        <dbReference type="Proteomes" id="UP000663834"/>
    </source>
</evidence>
<dbReference type="EMBL" id="CAJNOW010017919">
    <property type="protein sequence ID" value="CAF1661452.1"/>
    <property type="molecule type" value="Genomic_DNA"/>
</dbReference>
<feature type="transmembrane region" description="Helical" evidence="9">
    <location>
        <begin position="502"/>
        <end position="524"/>
    </location>
</feature>
<dbReference type="Pfam" id="PF22776">
    <property type="entry name" value="K_trans_C"/>
    <property type="match status" value="1"/>
</dbReference>
<evidence type="ECO:0008006" key="14">
    <source>
        <dbReference type="Google" id="ProtNLM"/>
    </source>
</evidence>
<evidence type="ECO:0000256" key="8">
    <source>
        <dbReference type="ARBA" id="ARBA00023136"/>
    </source>
</evidence>
<dbReference type="InterPro" id="IPR053951">
    <property type="entry name" value="K_trans_N"/>
</dbReference>
<evidence type="ECO:0000256" key="4">
    <source>
        <dbReference type="ARBA" id="ARBA00022692"/>
    </source>
</evidence>
<evidence type="ECO:0000256" key="6">
    <source>
        <dbReference type="ARBA" id="ARBA00022989"/>
    </source>
</evidence>
<feature type="transmembrane region" description="Helical" evidence="9">
    <location>
        <begin position="322"/>
        <end position="341"/>
    </location>
</feature>
<evidence type="ECO:0000259" key="11">
    <source>
        <dbReference type="Pfam" id="PF22776"/>
    </source>
</evidence>
<dbReference type="InterPro" id="IPR053952">
    <property type="entry name" value="K_trans_C"/>
</dbReference>
<comment type="caution">
    <text evidence="12">The sequence shown here is derived from an EMBL/GenBank/DDBJ whole genome shotgun (WGS) entry which is preliminary data.</text>
</comment>
<accession>A0A816FHA3</accession>
<dbReference type="InterPro" id="IPR003855">
    <property type="entry name" value="K+_transporter"/>
</dbReference>
<feature type="transmembrane region" description="Helical" evidence="9">
    <location>
        <begin position="187"/>
        <end position="215"/>
    </location>
</feature>